<dbReference type="HOGENOM" id="CLU_009858_1_0_1"/>
<dbReference type="InterPro" id="IPR007034">
    <property type="entry name" value="BMS1_TSR1_C"/>
</dbReference>
<dbReference type="InterPro" id="IPR030387">
    <property type="entry name" value="G_Bms1/Tsr1_dom"/>
</dbReference>
<keyword evidence="8" id="KW-1185">Reference proteome</keyword>
<dbReference type="AlphaFoldDB" id="H8X5I3"/>
<evidence type="ECO:0000256" key="2">
    <source>
        <dbReference type="ARBA" id="ARBA00022517"/>
    </source>
</evidence>
<dbReference type="PANTHER" id="PTHR12858:SF1">
    <property type="entry name" value="PRE-RRNA-PROCESSING PROTEIN TSR1 HOMOLOG"/>
    <property type="match status" value="1"/>
</dbReference>
<dbReference type="GeneID" id="14540486"/>
<dbReference type="GO" id="GO:0000462">
    <property type="term" value="P:maturation of SSU-rRNA from tricistronic rRNA transcript (SSU-rRNA, 5.8S rRNA, LSU-rRNA)"/>
    <property type="evidence" value="ECO:0007669"/>
    <property type="project" value="TreeGrafter"/>
</dbReference>
<keyword evidence="3" id="KW-0539">Nucleus</keyword>
<evidence type="ECO:0000259" key="6">
    <source>
        <dbReference type="PROSITE" id="PS51714"/>
    </source>
</evidence>
<dbReference type="InterPro" id="IPR012948">
    <property type="entry name" value="AARP2CN"/>
</dbReference>
<dbReference type="Pfam" id="PF08142">
    <property type="entry name" value="AARP2CN"/>
    <property type="match status" value="1"/>
</dbReference>
<comment type="subcellular location">
    <subcellularLocation>
        <location evidence="1">Nucleus</location>
        <location evidence="1">Nucleolus</location>
    </subcellularLocation>
</comment>
<evidence type="ECO:0000256" key="4">
    <source>
        <dbReference type="ARBA" id="ARBA00038288"/>
    </source>
</evidence>
<comment type="similarity">
    <text evidence="4">Belongs to the TRAFAC class translation factor GTPase superfamily. Bms1-like GTPase family. TSR1 subfamily.</text>
</comment>
<dbReference type="PROSITE" id="PS51714">
    <property type="entry name" value="G_BMS1"/>
    <property type="match status" value="1"/>
</dbReference>
<dbReference type="Pfam" id="PF04950">
    <property type="entry name" value="RIBIOP_C"/>
    <property type="match status" value="1"/>
</dbReference>
<feature type="domain" description="Bms1-type G" evidence="6">
    <location>
        <begin position="84"/>
        <end position="246"/>
    </location>
</feature>
<dbReference type="eggNOG" id="KOG1980">
    <property type="taxonomic scope" value="Eukaryota"/>
</dbReference>
<evidence type="ECO:0000256" key="5">
    <source>
        <dbReference type="SAM" id="MobiDB-lite"/>
    </source>
</evidence>
<dbReference type="RefSeq" id="XP_003869574.1">
    <property type="nucleotide sequence ID" value="XM_003869525.1"/>
</dbReference>
<evidence type="ECO:0000256" key="3">
    <source>
        <dbReference type="ARBA" id="ARBA00023242"/>
    </source>
</evidence>
<feature type="region of interest" description="Disordered" evidence="5">
    <location>
        <begin position="1"/>
        <end position="57"/>
    </location>
</feature>
<dbReference type="SMART" id="SM01362">
    <property type="entry name" value="DUF663"/>
    <property type="match status" value="1"/>
</dbReference>
<dbReference type="GO" id="GO:0005730">
    <property type="term" value="C:nucleolus"/>
    <property type="evidence" value="ECO:0007669"/>
    <property type="project" value="UniProtKB-SubCell"/>
</dbReference>
<dbReference type="InterPro" id="IPR039761">
    <property type="entry name" value="Bms1/Tsr1"/>
</dbReference>
<protein>
    <submittedName>
        <fullName evidence="7">Tsr1 component of 20S pre-rRNA processing unit</fullName>
    </submittedName>
</protein>
<dbReference type="EMBL" id="HE681722">
    <property type="protein sequence ID" value="CCG23440.1"/>
    <property type="molecule type" value="Genomic_DNA"/>
</dbReference>
<gene>
    <name evidence="7" type="ORF">CORT_0D06030</name>
</gene>
<name>H8X5I3_CANO9</name>
<proteinExistence type="inferred from homology"/>
<evidence type="ECO:0000313" key="7">
    <source>
        <dbReference type="EMBL" id="CCG23440.1"/>
    </source>
</evidence>
<dbReference type="GO" id="GO:0034511">
    <property type="term" value="F:U3 snoRNA binding"/>
    <property type="evidence" value="ECO:0007669"/>
    <property type="project" value="TreeGrafter"/>
</dbReference>
<feature type="compositionally biased region" description="Low complexity" evidence="5">
    <location>
        <begin position="40"/>
        <end position="53"/>
    </location>
</feature>
<dbReference type="GO" id="GO:0005525">
    <property type="term" value="F:GTP binding"/>
    <property type="evidence" value="ECO:0007669"/>
    <property type="project" value="TreeGrafter"/>
</dbReference>
<dbReference type="GO" id="GO:0000479">
    <property type="term" value="P:endonucleolytic cleavage of tricistronic rRNA transcript (SSU-rRNA, 5.8S rRNA, LSU-rRNA)"/>
    <property type="evidence" value="ECO:0007669"/>
    <property type="project" value="TreeGrafter"/>
</dbReference>
<organism evidence="7 8">
    <name type="scientific">Candida orthopsilosis (strain 90-125)</name>
    <name type="common">Yeast</name>
    <dbReference type="NCBI Taxonomy" id="1136231"/>
    <lineage>
        <taxon>Eukaryota</taxon>
        <taxon>Fungi</taxon>
        <taxon>Dikarya</taxon>
        <taxon>Ascomycota</taxon>
        <taxon>Saccharomycotina</taxon>
        <taxon>Pichiomycetes</taxon>
        <taxon>Debaryomycetaceae</taxon>
        <taxon>Candida/Lodderomyces clade</taxon>
        <taxon>Candida</taxon>
    </lineage>
</organism>
<dbReference type="KEGG" id="cot:CORT_0D06030"/>
<dbReference type="GO" id="GO:0003924">
    <property type="term" value="F:GTPase activity"/>
    <property type="evidence" value="ECO:0007669"/>
    <property type="project" value="TreeGrafter"/>
</dbReference>
<evidence type="ECO:0000313" key="8">
    <source>
        <dbReference type="Proteomes" id="UP000005018"/>
    </source>
</evidence>
<dbReference type="Pfam" id="PF22298">
    <property type="entry name" value="Tsr1_G-like"/>
    <property type="match status" value="1"/>
</dbReference>
<sequence>MAKGGNSHRNTLKNDHKPFKSKHATKGQLKNQYKGKVEKTTSSGSSSSKPLSKQARKNLAKQLKENKILETKLTKKLFEGNSGAQKVITIICLTNDLSPIGIANQLFSQDDQKIEFEYPSVTDINIGKFKTNLKIILPNQDNILQILDAAKVSDFVVFGISANQEVEQGYGETILRALLAQGIGSVVGVLPNVVSAYPKRNLQLDIKQSLQSFFGHFFPAEDKLYALESDSDNANCLRYICQKFPQSVTWRDSRGWLIADKIHNEEAYDGVIVEGTCRGTGFNVSRLVHIPGYGDFQVDKIEKLSKISGRSRNEMQIDDDIEQTFLPNENRDTLDELNPDFQEGQDGDADMWDGLEDDGMGVRSEGKLYFNDDGTSKVKYNKKVPRGTSEYQSRWFVDDVLDANASDLEEVEENDDDLHENVTEENQEVMDDATTEYAESEMHVDLSPEEEQRQLEEYRRSAAQEDLEFPDEIELHPNESAIERLKGYRGVKSLANCEWDVDEHDLEKPSIWNRLLRVANFKATRNKVNKEFIKNIEVHPGNRIRLFVRAPKSILEQVNTTSKAFVIYDLLEHEHKLAVTNFSFENWEDYETPIQNKDTIVVQYGPRRQVINPVFNQASNNSNNVHKQENFQHPGMMTIATAIAPALFTNSPVLFFKPGENGAIQFIGKGSYLGCDHTRIVAERIVLTGHPVKIHKRVVTVRYMFFNPEDINYFKAIGLFTKSGRSGFIKESLGTHGYFKANFDGKLTSQDVVAMSMYKRVWPELSSLYTE</sequence>
<keyword evidence="2" id="KW-0690">Ribosome biogenesis</keyword>
<evidence type="ECO:0000256" key="1">
    <source>
        <dbReference type="ARBA" id="ARBA00004604"/>
    </source>
</evidence>
<accession>H8X5I3</accession>
<dbReference type="PANTHER" id="PTHR12858">
    <property type="entry name" value="RIBOSOME BIOGENESIS PROTEIN"/>
    <property type="match status" value="1"/>
</dbReference>
<dbReference type="GO" id="GO:0030688">
    <property type="term" value="C:preribosome, small subunit precursor"/>
    <property type="evidence" value="ECO:0007669"/>
    <property type="project" value="TreeGrafter"/>
</dbReference>
<dbReference type="SMART" id="SM00785">
    <property type="entry name" value="AARP2CN"/>
    <property type="match status" value="1"/>
</dbReference>
<reference evidence="7 8" key="1">
    <citation type="journal article" date="2012" name="PLoS ONE">
        <title>Sequence and analysis of the genome of the pathogenic yeast Candida orthopsilosis.</title>
        <authorList>
            <person name="Riccombeni A."/>
            <person name="Vidanes G."/>
            <person name="Proux-Wera E."/>
            <person name="Wolfe K.H."/>
            <person name="Butler G."/>
        </authorList>
    </citation>
    <scope>NUCLEOTIDE SEQUENCE [LARGE SCALE GENOMIC DNA]</scope>
    <source>
        <strain evidence="7 8">Co 90-125</strain>
    </source>
</reference>
<dbReference type="Proteomes" id="UP000005018">
    <property type="component" value="Chromosome 4"/>
</dbReference>
<dbReference type="OrthoDB" id="119302at2759"/>